<gene>
    <name evidence="1" type="ORF">UCRPA7_7528</name>
</gene>
<dbReference type="OrthoDB" id="10388323at2759"/>
<evidence type="ECO:0000313" key="1">
    <source>
        <dbReference type="EMBL" id="EON96986.1"/>
    </source>
</evidence>
<dbReference type="KEGG" id="tmn:UCRPA7_7528"/>
<sequence length="271" mass="31112">MCMEASDYMFRHGSLWWTVWNSEVSLIRDIIRLDEAEAKRNAPLVGGKGKRLDEDGGAEDKNAVSLMSPRLLVASDDPTACMLGRYLGSEKIPEEEWLAFVQRRREEGLLRWIGQFKQINIILQEDNILDVLEALQSILSHSYAHSGRRPKVHLTICGFKLYFDQDENYWGAYLPGGKNVAECILGRNWEATSKLKEPINKERPLSLKKINQTIEPDFWSMGDSHYWLDAFKFCNIPFAADATYGGEAVDLTGKLIFYVLKDSKMWYTEVF</sequence>
<keyword evidence="2" id="KW-1185">Reference proteome</keyword>
<dbReference type="EMBL" id="KB933306">
    <property type="protein sequence ID" value="EON96986.1"/>
    <property type="molecule type" value="Genomic_DNA"/>
</dbReference>
<dbReference type="GeneID" id="19328295"/>
<dbReference type="AlphaFoldDB" id="R8BCF9"/>
<reference evidence="2" key="1">
    <citation type="journal article" date="2013" name="Genome Announc.">
        <title>Draft genome sequence of the ascomycete Phaeoacremonium aleophilum strain UCR-PA7, a causal agent of the esca disease complex in grapevines.</title>
        <authorList>
            <person name="Blanco-Ulate B."/>
            <person name="Rolshausen P."/>
            <person name="Cantu D."/>
        </authorList>
    </citation>
    <scope>NUCLEOTIDE SEQUENCE [LARGE SCALE GENOMIC DNA]</scope>
    <source>
        <strain evidence="2">UCR-PA7</strain>
    </source>
</reference>
<organism evidence="1 2">
    <name type="scientific">Phaeoacremonium minimum (strain UCR-PA7)</name>
    <name type="common">Esca disease fungus</name>
    <name type="synonym">Togninia minima</name>
    <dbReference type="NCBI Taxonomy" id="1286976"/>
    <lineage>
        <taxon>Eukaryota</taxon>
        <taxon>Fungi</taxon>
        <taxon>Dikarya</taxon>
        <taxon>Ascomycota</taxon>
        <taxon>Pezizomycotina</taxon>
        <taxon>Sordariomycetes</taxon>
        <taxon>Sordariomycetidae</taxon>
        <taxon>Togniniales</taxon>
        <taxon>Togniniaceae</taxon>
        <taxon>Phaeoacremonium</taxon>
    </lineage>
</organism>
<name>R8BCF9_PHAM7</name>
<accession>R8BCF9</accession>
<evidence type="ECO:0000313" key="2">
    <source>
        <dbReference type="Proteomes" id="UP000014074"/>
    </source>
</evidence>
<proteinExistence type="predicted"/>
<protein>
    <submittedName>
        <fullName evidence="1">Uncharacterized protein</fullName>
    </submittedName>
</protein>
<dbReference type="Proteomes" id="UP000014074">
    <property type="component" value="Unassembled WGS sequence"/>
</dbReference>
<dbReference type="HOGENOM" id="CLU_1027391_0_0_1"/>
<dbReference type="RefSeq" id="XP_007918248.1">
    <property type="nucleotide sequence ID" value="XM_007920057.1"/>
</dbReference>